<name>A0A068YK96_ECHMU</name>
<dbReference type="EMBL" id="LN902842">
    <property type="protein sequence ID" value="CDS42590.1"/>
    <property type="molecule type" value="Genomic_DNA"/>
</dbReference>
<gene>
    <name evidence="1" type="ORF">EmuJ_001030600</name>
</gene>
<reference evidence="1" key="2">
    <citation type="submission" date="2015-11" db="EMBL/GenBank/DDBJ databases">
        <authorList>
            <person name="Zhang Y."/>
            <person name="Guo Z."/>
        </authorList>
    </citation>
    <scope>NUCLEOTIDE SEQUENCE</scope>
</reference>
<reference evidence="1" key="1">
    <citation type="journal article" date="2013" name="Nature">
        <title>The genomes of four tapeworm species reveal adaptations to parasitism.</title>
        <authorList>
            <person name="Tsai I.J."/>
            <person name="Zarowiecki M."/>
            <person name="Holroyd N."/>
            <person name="Garciarrubio A."/>
            <person name="Sanchez-Flores A."/>
            <person name="Brooks K.L."/>
            <person name="Tracey A."/>
            <person name="Bobes R.J."/>
            <person name="Fragoso G."/>
            <person name="Sciutto E."/>
            <person name="Aslett M."/>
            <person name="Beasley H."/>
            <person name="Bennett H.M."/>
            <person name="Cai J."/>
            <person name="Camicia F."/>
            <person name="Clark R."/>
            <person name="Cucher M."/>
            <person name="De Silva N."/>
            <person name="Day T.A."/>
            <person name="Deplazes P."/>
            <person name="Estrada K."/>
            <person name="Fernandez C."/>
            <person name="Holland P.W."/>
            <person name="Hou J."/>
            <person name="Hu S."/>
            <person name="Huckvale T."/>
            <person name="Hung S.S."/>
            <person name="Kamenetzky L."/>
            <person name="Keane J.A."/>
            <person name="Kiss F."/>
            <person name="Koziol U."/>
            <person name="Lambert O."/>
            <person name="Liu K."/>
            <person name="Luo X."/>
            <person name="Luo Y."/>
            <person name="Macchiaroli N."/>
            <person name="Nichol S."/>
            <person name="Paps J."/>
            <person name="Parkinson J."/>
            <person name="Pouchkina-Stantcheva N."/>
            <person name="Riddiford N."/>
            <person name="Rosenzvit M."/>
            <person name="Salinas G."/>
            <person name="Wasmuth J.D."/>
            <person name="Zamanian M."/>
            <person name="Zheng Y."/>
            <person name="Cai X."/>
            <person name="Soberon X."/>
            <person name="Olson P.D."/>
            <person name="Laclette J.P."/>
            <person name="Brehm K."/>
            <person name="Berriman M."/>
            <person name="Garciarrubio A."/>
            <person name="Bobes R.J."/>
            <person name="Fragoso G."/>
            <person name="Sanchez-Flores A."/>
            <person name="Estrada K."/>
            <person name="Cevallos M.A."/>
            <person name="Morett E."/>
            <person name="Gonzalez V."/>
            <person name="Portillo T."/>
            <person name="Ochoa-Leyva A."/>
            <person name="Jose M.V."/>
            <person name="Sciutto E."/>
            <person name="Landa A."/>
            <person name="Jimenez L."/>
            <person name="Valdes V."/>
            <person name="Carrero J.C."/>
            <person name="Larralde C."/>
            <person name="Morales-Montor J."/>
            <person name="Limon-Lason J."/>
            <person name="Soberon X."/>
            <person name="Laclette J.P."/>
        </authorList>
    </citation>
    <scope>NUCLEOTIDE SEQUENCE [LARGE SCALE GENOMIC DNA]</scope>
</reference>
<dbReference type="Proteomes" id="UP000017246">
    <property type="component" value="Unassembled WGS sequence"/>
</dbReference>
<organism evidence="1 2">
    <name type="scientific">Echinococcus multilocularis</name>
    <name type="common">Fox tapeworm</name>
    <dbReference type="NCBI Taxonomy" id="6211"/>
    <lineage>
        <taxon>Eukaryota</taxon>
        <taxon>Metazoa</taxon>
        <taxon>Spiralia</taxon>
        <taxon>Lophotrochozoa</taxon>
        <taxon>Platyhelminthes</taxon>
        <taxon>Cestoda</taxon>
        <taxon>Eucestoda</taxon>
        <taxon>Cyclophyllidea</taxon>
        <taxon>Taeniidae</taxon>
        <taxon>Echinococcus</taxon>
    </lineage>
</organism>
<sequence>MSRLQPGSLHNTVNPRTDHALLAYANTFSTVCVELKYLLSGRLVDLTRALILVETKANTKLFRSILK</sequence>
<keyword evidence="2" id="KW-1185">Reference proteome</keyword>
<protein>
    <submittedName>
        <fullName evidence="1">Uncharacterized protein</fullName>
    </submittedName>
</protein>
<evidence type="ECO:0000313" key="1">
    <source>
        <dbReference type="EMBL" id="CDS42590.1"/>
    </source>
</evidence>
<evidence type="ECO:0000313" key="2">
    <source>
        <dbReference type="Proteomes" id="UP000017246"/>
    </source>
</evidence>
<proteinExistence type="predicted"/>
<accession>A0A068YK96</accession>
<dbReference type="AlphaFoldDB" id="A0A068YK96"/>